<evidence type="ECO:0008006" key="5">
    <source>
        <dbReference type="Google" id="ProtNLM"/>
    </source>
</evidence>
<evidence type="ECO:0000313" key="4">
    <source>
        <dbReference type="Proteomes" id="UP000599074"/>
    </source>
</evidence>
<evidence type="ECO:0000313" key="3">
    <source>
        <dbReference type="EMBL" id="GII22111.1"/>
    </source>
</evidence>
<name>A0A8J3TAT9_9ACTN</name>
<protein>
    <recommendedName>
        <fullName evidence="5">DUF3040 domain-containing protein</fullName>
    </recommendedName>
</protein>
<dbReference type="AlphaFoldDB" id="A0A8J3TAT9"/>
<comment type="caution">
    <text evidence="3">The sequence shown here is derived from an EMBL/GenBank/DDBJ whole genome shotgun (WGS) entry which is preliminary data.</text>
</comment>
<keyword evidence="4" id="KW-1185">Reference proteome</keyword>
<gene>
    <name evidence="3" type="ORF">Pme01_17080</name>
</gene>
<keyword evidence="2" id="KW-0472">Membrane</keyword>
<feature type="region of interest" description="Disordered" evidence="1">
    <location>
        <begin position="1"/>
        <end position="25"/>
    </location>
</feature>
<evidence type="ECO:0000256" key="1">
    <source>
        <dbReference type="SAM" id="MobiDB-lite"/>
    </source>
</evidence>
<feature type="compositionally biased region" description="Basic and acidic residues" evidence="1">
    <location>
        <begin position="1"/>
        <end position="18"/>
    </location>
</feature>
<reference evidence="3" key="1">
    <citation type="submission" date="2021-01" db="EMBL/GenBank/DDBJ databases">
        <title>Whole genome shotgun sequence of Planosporangium mesophilum NBRC 109066.</title>
        <authorList>
            <person name="Komaki H."/>
            <person name="Tamura T."/>
        </authorList>
    </citation>
    <scope>NUCLEOTIDE SEQUENCE</scope>
    <source>
        <strain evidence="3">NBRC 109066</strain>
    </source>
</reference>
<feature type="transmembrane region" description="Helical" evidence="2">
    <location>
        <begin position="58"/>
        <end position="76"/>
    </location>
</feature>
<sequence>MSRERALRRAAREAEAHQARVRRERAARRRAVLTRLRPALPRRRGSGRLPSRLSRAERAGITVGALVAVTFVWLLVDGLSTRIALTALIALCAPMLFVLTLDRRT</sequence>
<evidence type="ECO:0000256" key="2">
    <source>
        <dbReference type="SAM" id="Phobius"/>
    </source>
</evidence>
<proteinExistence type="predicted"/>
<dbReference type="EMBL" id="BOON01000016">
    <property type="protein sequence ID" value="GII22111.1"/>
    <property type="molecule type" value="Genomic_DNA"/>
</dbReference>
<feature type="transmembrane region" description="Helical" evidence="2">
    <location>
        <begin position="82"/>
        <end position="101"/>
    </location>
</feature>
<dbReference type="Proteomes" id="UP000599074">
    <property type="component" value="Unassembled WGS sequence"/>
</dbReference>
<keyword evidence="2" id="KW-1133">Transmembrane helix</keyword>
<organism evidence="3 4">
    <name type="scientific">Planosporangium mesophilum</name>
    <dbReference type="NCBI Taxonomy" id="689768"/>
    <lineage>
        <taxon>Bacteria</taxon>
        <taxon>Bacillati</taxon>
        <taxon>Actinomycetota</taxon>
        <taxon>Actinomycetes</taxon>
        <taxon>Micromonosporales</taxon>
        <taxon>Micromonosporaceae</taxon>
        <taxon>Planosporangium</taxon>
    </lineage>
</organism>
<dbReference type="RefSeq" id="WP_168115038.1">
    <property type="nucleotide sequence ID" value="NZ_BOON01000016.1"/>
</dbReference>
<keyword evidence="2" id="KW-0812">Transmembrane</keyword>
<accession>A0A8J3TAT9</accession>